<dbReference type="Proteomes" id="UP001293593">
    <property type="component" value="Unassembled WGS sequence"/>
</dbReference>
<feature type="compositionally biased region" description="Polar residues" evidence="2">
    <location>
        <begin position="194"/>
        <end position="203"/>
    </location>
</feature>
<dbReference type="PANTHER" id="PTHR12161">
    <property type="entry name" value="IST1 FAMILY MEMBER"/>
    <property type="match status" value="1"/>
</dbReference>
<dbReference type="InterPro" id="IPR042277">
    <property type="entry name" value="IST1-like"/>
</dbReference>
<dbReference type="AlphaFoldDB" id="A0AAE1KA23"/>
<dbReference type="GO" id="GO:0015031">
    <property type="term" value="P:protein transport"/>
    <property type="evidence" value="ECO:0007669"/>
    <property type="project" value="InterPro"/>
</dbReference>
<feature type="region of interest" description="Disordered" evidence="2">
    <location>
        <begin position="278"/>
        <end position="297"/>
    </location>
</feature>
<name>A0AAE1KA23_9FABA</name>
<dbReference type="FunFam" id="1.20.1260.60:FF:000002">
    <property type="entry name" value="Vacuolar protein sorting-associated protein IST1"/>
    <property type="match status" value="1"/>
</dbReference>
<evidence type="ECO:0000256" key="2">
    <source>
        <dbReference type="SAM" id="MobiDB-lite"/>
    </source>
</evidence>
<comment type="caution">
    <text evidence="3">The sequence shown here is derived from an EMBL/GenBank/DDBJ whole genome shotgun (WGS) entry which is preliminary data.</text>
</comment>
<comment type="similarity">
    <text evidence="1">Belongs to the IST1 family.</text>
</comment>
<dbReference type="PANTHER" id="PTHR12161:SF60">
    <property type="entry name" value="REGULATOR OF VPS4 ACTIVITY IN THE MVB PATHWAY PROTEIN"/>
    <property type="match status" value="1"/>
</dbReference>
<reference evidence="3" key="1">
    <citation type="submission" date="2023-10" db="EMBL/GenBank/DDBJ databases">
        <title>Chromosome-level genome of the transformable northern wattle, Acacia crassicarpa.</title>
        <authorList>
            <person name="Massaro I."/>
            <person name="Sinha N.R."/>
            <person name="Poethig S."/>
            <person name="Leichty A.R."/>
        </authorList>
    </citation>
    <scope>NUCLEOTIDE SEQUENCE</scope>
    <source>
        <strain evidence="3">Acra3RX</strain>
        <tissue evidence="3">Leaf</tissue>
    </source>
</reference>
<protein>
    <recommendedName>
        <fullName evidence="5">Regulator of Vps4 activity in the MVB pathway protein</fullName>
    </recommendedName>
</protein>
<evidence type="ECO:0000313" key="3">
    <source>
        <dbReference type="EMBL" id="KAK4269419.1"/>
    </source>
</evidence>
<dbReference type="EMBL" id="JAWXYG010000006">
    <property type="protein sequence ID" value="KAK4269419.1"/>
    <property type="molecule type" value="Genomic_DNA"/>
</dbReference>
<gene>
    <name evidence="3" type="ORF">QN277_022578</name>
</gene>
<organism evidence="3 4">
    <name type="scientific">Acacia crassicarpa</name>
    <name type="common">northern wattle</name>
    <dbReference type="NCBI Taxonomy" id="499986"/>
    <lineage>
        <taxon>Eukaryota</taxon>
        <taxon>Viridiplantae</taxon>
        <taxon>Streptophyta</taxon>
        <taxon>Embryophyta</taxon>
        <taxon>Tracheophyta</taxon>
        <taxon>Spermatophyta</taxon>
        <taxon>Magnoliopsida</taxon>
        <taxon>eudicotyledons</taxon>
        <taxon>Gunneridae</taxon>
        <taxon>Pentapetalae</taxon>
        <taxon>rosids</taxon>
        <taxon>fabids</taxon>
        <taxon>Fabales</taxon>
        <taxon>Fabaceae</taxon>
        <taxon>Caesalpinioideae</taxon>
        <taxon>mimosoid clade</taxon>
        <taxon>Acacieae</taxon>
        <taxon>Acacia</taxon>
    </lineage>
</organism>
<accession>A0AAE1KA23</accession>
<evidence type="ECO:0000313" key="4">
    <source>
        <dbReference type="Proteomes" id="UP001293593"/>
    </source>
</evidence>
<sequence>MFDKFLKPKFYRKCKPYLDCTKSRLEAIRNKRKAVLKFLKKDIADLLKNGLDDGAYGRAEGFLVEENMSACYELVVKFVGCVSDNLQVLSKESNCPDECKEAIPSLIYAAARFSDLPELRNLRTLFREKFGDSLEPYISKEFLEKSRPQPTKEMKIQILNKIAQEFCIKWNSRAMEEKLNMSYSSRQQERPRMTSLNSKYISNNEEKLRLQSSSDDETSTSVSSQSQDRSKTRSSSLGSFSEDDELDYYIKKPSQRKIVPPHPPRIIPKLDVVKEQVVQEKPKPMSVRTRGPRTPRGLQKIVSDIDSSDEEDRVMDKLLMRYSMKRSSSELKWRKNNAIRHIKLDSDEQHKRVTSLPAQLLASVEPEMQSEGAKHVHPKLPDYDDLTARLASIRR</sequence>
<evidence type="ECO:0008006" key="5">
    <source>
        <dbReference type="Google" id="ProtNLM"/>
    </source>
</evidence>
<evidence type="ECO:0000256" key="1">
    <source>
        <dbReference type="ARBA" id="ARBA00005536"/>
    </source>
</evidence>
<dbReference type="InterPro" id="IPR005061">
    <property type="entry name" value="Ist1"/>
</dbReference>
<feature type="region of interest" description="Disordered" evidence="2">
    <location>
        <begin position="181"/>
        <end position="240"/>
    </location>
</feature>
<proteinExistence type="inferred from homology"/>
<dbReference type="Gene3D" id="1.20.1260.60">
    <property type="entry name" value="Vacuolar protein sorting-associated protein Ist1"/>
    <property type="match status" value="1"/>
</dbReference>
<keyword evidence="4" id="KW-1185">Reference proteome</keyword>
<dbReference type="Pfam" id="PF03398">
    <property type="entry name" value="Ist1"/>
    <property type="match status" value="1"/>
</dbReference>